<sequence>MQCLEPVTNRPTGQLILDYLTDSVIATKPNLPGVPYISPDSRKLVTLDRTTSGATLIVQEITTNGLMFSFDVKTTLNISDVTFYSSQSTHSYDIYASAQDKEDILFLNLLTGKVEIITGVGLFGQYMVTPASEALFVINGRSRTVNCEIGAVSHPSQIVWTTLKFH</sequence>
<dbReference type="SUPFAM" id="SSF69304">
    <property type="entry name" value="Tricorn protease N-terminal domain"/>
    <property type="match status" value="1"/>
</dbReference>
<protein>
    <submittedName>
        <fullName evidence="1">Uncharacterized protein</fullName>
    </submittedName>
</protein>
<gene>
    <name evidence="1" type="ORF">NQ314_015885</name>
</gene>
<proteinExistence type="predicted"/>
<dbReference type="AlphaFoldDB" id="A0AAV8X063"/>
<name>A0AAV8X063_9CUCU</name>
<dbReference type="Proteomes" id="UP001162156">
    <property type="component" value="Unassembled WGS sequence"/>
</dbReference>
<dbReference type="EMBL" id="JANEYF010004428">
    <property type="protein sequence ID" value="KAJ8931241.1"/>
    <property type="molecule type" value="Genomic_DNA"/>
</dbReference>
<evidence type="ECO:0000313" key="2">
    <source>
        <dbReference type="Proteomes" id="UP001162156"/>
    </source>
</evidence>
<evidence type="ECO:0000313" key="1">
    <source>
        <dbReference type="EMBL" id="KAJ8931241.1"/>
    </source>
</evidence>
<accession>A0AAV8X063</accession>
<reference evidence="1" key="1">
    <citation type="journal article" date="2023" name="Insect Mol. Biol.">
        <title>Genome sequencing provides insights into the evolution of gene families encoding plant cell wall-degrading enzymes in longhorned beetles.</title>
        <authorList>
            <person name="Shin N.R."/>
            <person name="Okamura Y."/>
            <person name="Kirsch R."/>
            <person name="Pauchet Y."/>
        </authorList>
    </citation>
    <scope>NUCLEOTIDE SEQUENCE</scope>
    <source>
        <strain evidence="1">RBIC_L_NR</strain>
    </source>
</reference>
<keyword evidence="2" id="KW-1185">Reference proteome</keyword>
<comment type="caution">
    <text evidence="1">The sequence shown here is derived from an EMBL/GenBank/DDBJ whole genome shotgun (WGS) entry which is preliminary data.</text>
</comment>
<organism evidence="1 2">
    <name type="scientific">Rhamnusium bicolor</name>
    <dbReference type="NCBI Taxonomy" id="1586634"/>
    <lineage>
        <taxon>Eukaryota</taxon>
        <taxon>Metazoa</taxon>
        <taxon>Ecdysozoa</taxon>
        <taxon>Arthropoda</taxon>
        <taxon>Hexapoda</taxon>
        <taxon>Insecta</taxon>
        <taxon>Pterygota</taxon>
        <taxon>Neoptera</taxon>
        <taxon>Endopterygota</taxon>
        <taxon>Coleoptera</taxon>
        <taxon>Polyphaga</taxon>
        <taxon>Cucujiformia</taxon>
        <taxon>Chrysomeloidea</taxon>
        <taxon>Cerambycidae</taxon>
        <taxon>Lepturinae</taxon>
        <taxon>Rhagiini</taxon>
        <taxon>Rhamnusium</taxon>
    </lineage>
</organism>